<dbReference type="Pfam" id="PF13426">
    <property type="entry name" value="PAS_9"/>
    <property type="match status" value="1"/>
</dbReference>
<accession>A0A368Y168</accession>
<evidence type="ECO:0000256" key="9">
    <source>
        <dbReference type="ARBA" id="ARBA00022840"/>
    </source>
</evidence>
<evidence type="ECO:0000259" key="13">
    <source>
        <dbReference type="PROSITE" id="PS50109"/>
    </source>
</evidence>
<proteinExistence type="predicted"/>
<evidence type="ECO:0000313" key="15">
    <source>
        <dbReference type="EMBL" id="RCW72537.1"/>
    </source>
</evidence>
<dbReference type="GO" id="GO:0005524">
    <property type="term" value="F:ATP binding"/>
    <property type="evidence" value="ECO:0007669"/>
    <property type="project" value="UniProtKB-KW"/>
</dbReference>
<name>A0A368Y168_9BURK</name>
<evidence type="ECO:0000256" key="6">
    <source>
        <dbReference type="ARBA" id="ARBA00022679"/>
    </source>
</evidence>
<dbReference type="PANTHER" id="PTHR43547:SF2">
    <property type="entry name" value="HYBRID SIGNAL TRANSDUCTION HISTIDINE KINASE C"/>
    <property type="match status" value="1"/>
</dbReference>
<dbReference type="Pfam" id="PF02518">
    <property type="entry name" value="HATPase_c"/>
    <property type="match status" value="1"/>
</dbReference>
<reference evidence="15 16" key="1">
    <citation type="submission" date="2018-07" db="EMBL/GenBank/DDBJ databases">
        <title>Genomic Encyclopedia of Type Strains, Phase IV (KMG-IV): sequencing the most valuable type-strain genomes for metagenomic binning, comparative biology and taxonomic classification.</title>
        <authorList>
            <person name="Goeker M."/>
        </authorList>
    </citation>
    <scope>NUCLEOTIDE SEQUENCE [LARGE SCALE GENOMIC DNA]</scope>
    <source>
        <strain evidence="15 16">DSM 21634</strain>
    </source>
</reference>
<dbReference type="RefSeq" id="WP_170168159.1">
    <property type="nucleotide sequence ID" value="NZ_QPJK01000003.1"/>
</dbReference>
<feature type="domain" description="Histidine kinase" evidence="13">
    <location>
        <begin position="160"/>
        <end position="377"/>
    </location>
</feature>
<dbReference type="Gene3D" id="1.10.287.130">
    <property type="match status" value="1"/>
</dbReference>
<keyword evidence="12" id="KW-0175">Coiled coil</keyword>
<dbReference type="Gene3D" id="3.30.450.20">
    <property type="entry name" value="PAS domain"/>
    <property type="match status" value="1"/>
</dbReference>
<evidence type="ECO:0000256" key="2">
    <source>
        <dbReference type="ARBA" id="ARBA00004236"/>
    </source>
</evidence>
<dbReference type="InterPro" id="IPR036097">
    <property type="entry name" value="HisK_dim/P_sf"/>
</dbReference>
<dbReference type="Gene3D" id="3.30.565.10">
    <property type="entry name" value="Histidine kinase-like ATPase, C-terminal domain"/>
    <property type="match status" value="1"/>
</dbReference>
<comment type="catalytic activity">
    <reaction evidence="1">
        <text>ATP + protein L-histidine = ADP + protein N-phospho-L-histidine.</text>
        <dbReference type="EC" id="2.7.13.3"/>
    </reaction>
</comment>
<evidence type="ECO:0000256" key="4">
    <source>
        <dbReference type="ARBA" id="ARBA00022475"/>
    </source>
</evidence>
<dbReference type="InterPro" id="IPR035965">
    <property type="entry name" value="PAS-like_dom_sf"/>
</dbReference>
<dbReference type="EMBL" id="QPJK01000003">
    <property type="protein sequence ID" value="RCW72537.1"/>
    <property type="molecule type" value="Genomic_DNA"/>
</dbReference>
<dbReference type="InterPro" id="IPR004358">
    <property type="entry name" value="Sig_transdc_His_kin-like_C"/>
</dbReference>
<keyword evidence="8 15" id="KW-0418">Kinase</keyword>
<dbReference type="GO" id="GO:0000155">
    <property type="term" value="F:phosphorelay sensor kinase activity"/>
    <property type="evidence" value="ECO:0007669"/>
    <property type="project" value="InterPro"/>
</dbReference>
<dbReference type="AlphaFoldDB" id="A0A368Y168"/>
<comment type="caution">
    <text evidence="15">The sequence shown here is derived from an EMBL/GenBank/DDBJ whole genome shotgun (WGS) entry which is preliminary data.</text>
</comment>
<dbReference type="NCBIfam" id="TIGR00229">
    <property type="entry name" value="sensory_box"/>
    <property type="match status" value="1"/>
</dbReference>
<dbReference type="PRINTS" id="PR00344">
    <property type="entry name" value="BCTRLSENSOR"/>
</dbReference>
<feature type="domain" description="PAS" evidence="14">
    <location>
        <begin position="32"/>
        <end position="72"/>
    </location>
</feature>
<keyword evidence="11" id="KW-0472">Membrane</keyword>
<dbReference type="InterPro" id="IPR036890">
    <property type="entry name" value="HATPase_C_sf"/>
</dbReference>
<keyword evidence="16" id="KW-1185">Reference proteome</keyword>
<dbReference type="PROSITE" id="PS50109">
    <property type="entry name" value="HIS_KIN"/>
    <property type="match status" value="1"/>
</dbReference>
<dbReference type="PROSITE" id="PS50112">
    <property type="entry name" value="PAS"/>
    <property type="match status" value="1"/>
</dbReference>
<dbReference type="CDD" id="cd00130">
    <property type="entry name" value="PAS"/>
    <property type="match status" value="1"/>
</dbReference>
<evidence type="ECO:0000256" key="1">
    <source>
        <dbReference type="ARBA" id="ARBA00000085"/>
    </source>
</evidence>
<dbReference type="EC" id="2.7.13.3" evidence="3"/>
<dbReference type="CDD" id="cd00082">
    <property type="entry name" value="HisKA"/>
    <property type="match status" value="1"/>
</dbReference>
<keyword evidence="6" id="KW-0808">Transferase</keyword>
<dbReference type="SMART" id="SM00091">
    <property type="entry name" value="PAS"/>
    <property type="match status" value="1"/>
</dbReference>
<dbReference type="InterPro" id="IPR000014">
    <property type="entry name" value="PAS"/>
</dbReference>
<organism evidence="15 16">
    <name type="scientific">Pseudorhodoferax soli</name>
    <dbReference type="NCBI Taxonomy" id="545864"/>
    <lineage>
        <taxon>Bacteria</taxon>
        <taxon>Pseudomonadati</taxon>
        <taxon>Pseudomonadota</taxon>
        <taxon>Betaproteobacteria</taxon>
        <taxon>Burkholderiales</taxon>
        <taxon>Comamonadaceae</taxon>
    </lineage>
</organism>
<dbReference type="SUPFAM" id="SSF55874">
    <property type="entry name" value="ATPase domain of HSP90 chaperone/DNA topoisomerase II/histidine kinase"/>
    <property type="match status" value="1"/>
</dbReference>
<dbReference type="GO" id="GO:0005886">
    <property type="term" value="C:plasma membrane"/>
    <property type="evidence" value="ECO:0007669"/>
    <property type="project" value="UniProtKB-SubCell"/>
</dbReference>
<evidence type="ECO:0000256" key="12">
    <source>
        <dbReference type="SAM" id="Coils"/>
    </source>
</evidence>
<dbReference type="InterPro" id="IPR003594">
    <property type="entry name" value="HATPase_dom"/>
</dbReference>
<comment type="subcellular location">
    <subcellularLocation>
        <location evidence="2">Cell membrane</location>
    </subcellularLocation>
</comment>
<evidence type="ECO:0000256" key="7">
    <source>
        <dbReference type="ARBA" id="ARBA00022741"/>
    </source>
</evidence>
<evidence type="ECO:0000256" key="3">
    <source>
        <dbReference type="ARBA" id="ARBA00012438"/>
    </source>
</evidence>
<dbReference type="SUPFAM" id="SSF47384">
    <property type="entry name" value="Homodimeric domain of signal transducing histidine kinase"/>
    <property type="match status" value="1"/>
</dbReference>
<evidence type="ECO:0000259" key="14">
    <source>
        <dbReference type="PROSITE" id="PS50112"/>
    </source>
</evidence>
<sequence>MSLQTQGHAAWDAQDAQALFALFPAGLQQYAVVFVDTAGCISGWSEGAYALTGFSAQDVLGQSVEILFTPEDAALELHLHELNSARLLGSSEDERWHMRKDGSRLWASGITVPLGSPDALRGFAKLFRDATHLRLRLDALEEEVRQLRRMRKEQNLVLATIAHELRSPLQPLTTATELLSQRTEPELRERATRILRRQIQQMERLVEDLVDMARVQQGALRIAYAAVPLQPLLEEAVDAWREAAARKQIALFSVLPPVPVEVEVDPGRITQVIGNLLGNAVKFTPAGGQVTLQANVEPQHFVVRIRDTGRGIGPELQPRIFEMFTQADGADTGRGKGLGIGLALVKQIVALHGGSVEVKSEGADKGSEFAVRVPLAKPATYLHGPLP</sequence>
<evidence type="ECO:0000256" key="11">
    <source>
        <dbReference type="ARBA" id="ARBA00023136"/>
    </source>
</evidence>
<keyword evidence="10" id="KW-0902">Two-component regulatory system</keyword>
<dbReference type="Proteomes" id="UP000252884">
    <property type="component" value="Unassembled WGS sequence"/>
</dbReference>
<evidence type="ECO:0000256" key="10">
    <source>
        <dbReference type="ARBA" id="ARBA00023012"/>
    </source>
</evidence>
<dbReference type="PANTHER" id="PTHR43547">
    <property type="entry name" value="TWO-COMPONENT HISTIDINE KINASE"/>
    <property type="match status" value="1"/>
</dbReference>
<dbReference type="SMART" id="SM00388">
    <property type="entry name" value="HisKA"/>
    <property type="match status" value="1"/>
</dbReference>
<gene>
    <name evidence="15" type="ORF">DES41_103143</name>
</gene>
<dbReference type="Pfam" id="PF00512">
    <property type="entry name" value="HisKA"/>
    <property type="match status" value="1"/>
</dbReference>
<dbReference type="InterPro" id="IPR003661">
    <property type="entry name" value="HisK_dim/P_dom"/>
</dbReference>
<dbReference type="SMART" id="SM00387">
    <property type="entry name" value="HATPase_c"/>
    <property type="match status" value="1"/>
</dbReference>
<dbReference type="FunFam" id="3.30.565.10:FF:000023">
    <property type="entry name" value="PAS domain-containing sensor histidine kinase"/>
    <property type="match status" value="1"/>
</dbReference>
<dbReference type="SUPFAM" id="SSF55785">
    <property type="entry name" value="PYP-like sensor domain (PAS domain)"/>
    <property type="match status" value="1"/>
</dbReference>
<keyword evidence="5" id="KW-0597">Phosphoprotein</keyword>
<keyword evidence="4" id="KW-1003">Cell membrane</keyword>
<evidence type="ECO:0000256" key="5">
    <source>
        <dbReference type="ARBA" id="ARBA00022553"/>
    </source>
</evidence>
<keyword evidence="7" id="KW-0547">Nucleotide-binding</keyword>
<dbReference type="InterPro" id="IPR005467">
    <property type="entry name" value="His_kinase_dom"/>
</dbReference>
<protein>
    <recommendedName>
        <fullName evidence="3">histidine kinase</fullName>
        <ecNumber evidence="3">2.7.13.3</ecNumber>
    </recommendedName>
</protein>
<evidence type="ECO:0000313" key="16">
    <source>
        <dbReference type="Proteomes" id="UP000252884"/>
    </source>
</evidence>
<keyword evidence="9" id="KW-0067">ATP-binding</keyword>
<evidence type="ECO:0000256" key="8">
    <source>
        <dbReference type="ARBA" id="ARBA00022777"/>
    </source>
</evidence>
<feature type="coiled-coil region" evidence="12">
    <location>
        <begin position="123"/>
        <end position="157"/>
    </location>
</feature>